<gene>
    <name evidence="2" type="ORF">KDL01_17775</name>
</gene>
<dbReference type="Proteomes" id="UP000675781">
    <property type="component" value="Unassembled WGS sequence"/>
</dbReference>
<comment type="caution">
    <text evidence="2">The sequence shown here is derived from an EMBL/GenBank/DDBJ whole genome shotgun (WGS) entry which is preliminary data.</text>
</comment>
<dbReference type="PANTHER" id="PTHR20992">
    <property type="entry name" value="AT15442P-RELATED"/>
    <property type="match status" value="1"/>
</dbReference>
<keyword evidence="3" id="KW-1185">Reference proteome</keyword>
<keyword evidence="1" id="KW-0812">Transmembrane</keyword>
<accession>A0A941ERF0</accession>
<dbReference type="AlphaFoldDB" id="A0A941ERF0"/>
<dbReference type="EMBL" id="JAGSOG010000084">
    <property type="protein sequence ID" value="MBR7835128.1"/>
    <property type="molecule type" value="Genomic_DNA"/>
</dbReference>
<name>A0A941ERF0_9ACTN</name>
<evidence type="ECO:0000313" key="3">
    <source>
        <dbReference type="Proteomes" id="UP000675781"/>
    </source>
</evidence>
<feature type="transmembrane region" description="Helical" evidence="1">
    <location>
        <begin position="6"/>
        <end position="25"/>
    </location>
</feature>
<protein>
    <submittedName>
        <fullName evidence="2">DUF389 domain-containing protein</fullName>
    </submittedName>
</protein>
<evidence type="ECO:0000256" key="1">
    <source>
        <dbReference type="SAM" id="Phobius"/>
    </source>
</evidence>
<dbReference type="PANTHER" id="PTHR20992:SF9">
    <property type="entry name" value="AT15442P-RELATED"/>
    <property type="match status" value="1"/>
</dbReference>
<feature type="transmembrane region" description="Helical" evidence="1">
    <location>
        <begin position="32"/>
        <end position="52"/>
    </location>
</feature>
<keyword evidence="1" id="KW-1133">Transmembrane helix</keyword>
<sequence>MINTPNFLSFLVALLAGIVGIVSLAELRTSALLGVFISVTTIPAAADVGVSLAFESWSEACGSVLQLLLNVVVLILAGAIALRVQRWAWRRTPGAPGVRRLPEER</sequence>
<proteinExistence type="predicted"/>
<organism evidence="2 3">
    <name type="scientific">Actinospica durhamensis</name>
    <dbReference type="NCBI Taxonomy" id="1508375"/>
    <lineage>
        <taxon>Bacteria</taxon>
        <taxon>Bacillati</taxon>
        <taxon>Actinomycetota</taxon>
        <taxon>Actinomycetes</taxon>
        <taxon>Catenulisporales</taxon>
        <taxon>Actinospicaceae</taxon>
        <taxon>Actinospica</taxon>
    </lineage>
</organism>
<dbReference type="RefSeq" id="WP_211244140.1">
    <property type="nucleotide sequence ID" value="NZ_JAGSOG010000084.1"/>
</dbReference>
<dbReference type="Pfam" id="PF04087">
    <property type="entry name" value="DUF389"/>
    <property type="match status" value="1"/>
</dbReference>
<feature type="transmembrane region" description="Helical" evidence="1">
    <location>
        <begin position="64"/>
        <end position="82"/>
    </location>
</feature>
<evidence type="ECO:0000313" key="2">
    <source>
        <dbReference type="EMBL" id="MBR7835128.1"/>
    </source>
</evidence>
<reference evidence="2" key="1">
    <citation type="submission" date="2021-04" db="EMBL/GenBank/DDBJ databases">
        <title>Genome based classification of Actinospica acidithermotolerans sp. nov., an actinobacterium isolated from an Indonesian hot spring.</title>
        <authorList>
            <person name="Kusuma A.B."/>
            <person name="Putra K.E."/>
            <person name="Nafisah S."/>
            <person name="Loh J."/>
            <person name="Nouioui I."/>
            <person name="Goodfellow M."/>
        </authorList>
    </citation>
    <scope>NUCLEOTIDE SEQUENCE</scope>
    <source>
        <strain evidence="2">CSCA 57</strain>
    </source>
</reference>
<dbReference type="InterPro" id="IPR005240">
    <property type="entry name" value="DUF389"/>
</dbReference>
<keyword evidence="1" id="KW-0472">Membrane</keyword>